<evidence type="ECO:0000259" key="7">
    <source>
        <dbReference type="Pfam" id="PF02687"/>
    </source>
</evidence>
<evidence type="ECO:0000313" key="10">
    <source>
        <dbReference type="Proteomes" id="UP000198748"/>
    </source>
</evidence>
<dbReference type="OrthoDB" id="5933722at2"/>
<feature type="transmembrane region" description="Helical" evidence="6">
    <location>
        <begin position="21"/>
        <end position="41"/>
    </location>
</feature>
<keyword evidence="2" id="KW-1003">Cell membrane</keyword>
<proteinExistence type="predicted"/>
<comment type="subcellular location">
    <subcellularLocation>
        <location evidence="1">Cell membrane</location>
        <topology evidence="1">Multi-pass membrane protein</topology>
    </subcellularLocation>
</comment>
<evidence type="ECO:0000256" key="2">
    <source>
        <dbReference type="ARBA" id="ARBA00022475"/>
    </source>
</evidence>
<dbReference type="EMBL" id="FNAN01000012">
    <property type="protein sequence ID" value="SDF75785.1"/>
    <property type="molecule type" value="Genomic_DNA"/>
</dbReference>
<evidence type="ECO:0000256" key="1">
    <source>
        <dbReference type="ARBA" id="ARBA00004651"/>
    </source>
</evidence>
<keyword evidence="10" id="KW-1185">Reference proteome</keyword>
<feature type="transmembrane region" description="Helical" evidence="6">
    <location>
        <begin position="732"/>
        <end position="762"/>
    </location>
</feature>
<reference evidence="10" key="1">
    <citation type="submission" date="2016-10" db="EMBL/GenBank/DDBJ databases">
        <authorList>
            <person name="Varghese N."/>
            <person name="Submissions S."/>
        </authorList>
    </citation>
    <scope>NUCLEOTIDE SEQUENCE [LARGE SCALE GENOMIC DNA]</scope>
    <source>
        <strain evidence="10">DSM 25329</strain>
    </source>
</reference>
<dbReference type="AlphaFoldDB" id="A0A1G7NNX4"/>
<evidence type="ECO:0000256" key="4">
    <source>
        <dbReference type="ARBA" id="ARBA00022989"/>
    </source>
</evidence>
<feature type="transmembrane region" description="Helical" evidence="6">
    <location>
        <begin position="346"/>
        <end position="373"/>
    </location>
</feature>
<keyword evidence="4 6" id="KW-1133">Transmembrane helix</keyword>
<feature type="transmembrane region" description="Helical" evidence="6">
    <location>
        <begin position="441"/>
        <end position="460"/>
    </location>
</feature>
<dbReference type="Pfam" id="PF12704">
    <property type="entry name" value="MacB_PCD"/>
    <property type="match status" value="1"/>
</dbReference>
<dbReference type="InterPro" id="IPR003838">
    <property type="entry name" value="ABC3_permease_C"/>
</dbReference>
<evidence type="ECO:0000313" key="9">
    <source>
        <dbReference type="EMBL" id="SDF75785.1"/>
    </source>
</evidence>
<dbReference type="InterPro" id="IPR025857">
    <property type="entry name" value="MacB_PCD"/>
</dbReference>
<name>A0A1G7NNX4_9BACT</name>
<evidence type="ECO:0000256" key="6">
    <source>
        <dbReference type="SAM" id="Phobius"/>
    </source>
</evidence>
<dbReference type="RefSeq" id="WP_090154045.1">
    <property type="nucleotide sequence ID" value="NZ_FNAN01000012.1"/>
</dbReference>
<dbReference type="GO" id="GO:0022857">
    <property type="term" value="F:transmembrane transporter activity"/>
    <property type="evidence" value="ECO:0007669"/>
    <property type="project" value="TreeGrafter"/>
</dbReference>
<protein>
    <submittedName>
        <fullName evidence="9">FtsX-like permease family protein</fullName>
    </submittedName>
</protein>
<dbReference type="STRING" id="659014.SAMN04487996_112114"/>
<evidence type="ECO:0000256" key="5">
    <source>
        <dbReference type="ARBA" id="ARBA00023136"/>
    </source>
</evidence>
<dbReference type="GO" id="GO:0005886">
    <property type="term" value="C:plasma membrane"/>
    <property type="evidence" value="ECO:0007669"/>
    <property type="project" value="UniProtKB-SubCell"/>
</dbReference>
<feature type="domain" description="MacB-like periplasmic core" evidence="8">
    <location>
        <begin position="20"/>
        <end position="256"/>
    </location>
</feature>
<feature type="transmembrane region" description="Helical" evidence="6">
    <location>
        <begin position="299"/>
        <end position="321"/>
    </location>
</feature>
<feature type="transmembrane region" description="Helical" evidence="6">
    <location>
        <begin position="782"/>
        <end position="802"/>
    </location>
</feature>
<evidence type="ECO:0000259" key="8">
    <source>
        <dbReference type="Pfam" id="PF12704"/>
    </source>
</evidence>
<sequence>MLLNYLKISFRRLWTDKTSSTINILGLALGMTCCLVIFVFVRYELGFDSFHSGSERTFRIVEHSKKADGIQHWPTTSYPLAAAIRENVAGATVTQTAGPLDRTISSTDSRGTVHRFQENRLMFADAQYLQTFDFQKLHPKGIWLAGNAETAFAQVNAVVLTQKLAERYFAEYAGNPTQIIGKTLMLNNTDPLVVSGVIRNPPGNTNLLFDMLVNYQFFKANNPYQAGNWSGNYQGTTFVTLHDGVTPAAFETQLAAMKKKYMSKEDDSRIAYLLQPLAEIHTEPLYEDFLGGYLVGRDVLWGLASLGVFLILIASFNFINLTTARALRRRKEVGVRKAVGSTQGQLFLQFVGETFIVTSLAGAISLLAMGLLLNWLNHSLSVIHLDLRPDTTVWLFCVFLVVIVAVLAGFYPAMILSRFRPVQALKNAVSTERSRFSLRQALIVGQFCITYGLLVGTFVASGQMNLFKNKDLGFVKDAVITINGPRNQVMGKMETFRQQLLQNPSVNAVSFSSGAPITKNYYGTNFRLKSEDQAMDRQAEMKVVDLHYNSLFDLKTVAGRWFNNGNIVPNGSAFNGFVVNETMVRMLGLTPETALGKMLTISEGEAPIIGVVKDFHNVSLQQTIVPCVIMCWNSDFYEQIHVALNVAGGSWLQVGGTLKNIEQTWKSIFPQDVYQYTFLNESLAKGYMVESLVFDAFRIFAAISIFISCLGLFGLATFAAQQRTKEIGVRKVLGASVASIISLLFSDFLRLVLIAIVIASPIAWYAMENWLEDFAYRIEMRWWIFAVAGILAVGIALLTVSIQSLKAALMNPVRSLKTD</sequence>
<gene>
    <name evidence="9" type="ORF">SAMN04487996_112114</name>
</gene>
<dbReference type="Proteomes" id="UP000198748">
    <property type="component" value="Unassembled WGS sequence"/>
</dbReference>
<feature type="domain" description="ABC3 transporter permease C-terminal" evidence="7">
    <location>
        <begin position="306"/>
        <end position="418"/>
    </location>
</feature>
<dbReference type="PANTHER" id="PTHR30572:SF18">
    <property type="entry name" value="ABC-TYPE MACROLIDE FAMILY EXPORT SYSTEM PERMEASE COMPONENT 2"/>
    <property type="match status" value="1"/>
</dbReference>
<organism evidence="9 10">
    <name type="scientific">Dyadobacter soli</name>
    <dbReference type="NCBI Taxonomy" id="659014"/>
    <lineage>
        <taxon>Bacteria</taxon>
        <taxon>Pseudomonadati</taxon>
        <taxon>Bacteroidota</taxon>
        <taxon>Cytophagia</taxon>
        <taxon>Cytophagales</taxon>
        <taxon>Spirosomataceae</taxon>
        <taxon>Dyadobacter</taxon>
    </lineage>
</organism>
<accession>A0A1G7NNX4</accession>
<dbReference type="Pfam" id="PF02687">
    <property type="entry name" value="FtsX"/>
    <property type="match status" value="2"/>
</dbReference>
<keyword evidence="5 6" id="KW-0472">Membrane</keyword>
<feature type="transmembrane region" description="Helical" evidence="6">
    <location>
        <begin position="699"/>
        <end position="720"/>
    </location>
</feature>
<feature type="domain" description="ABC3 transporter permease C-terminal" evidence="7">
    <location>
        <begin position="699"/>
        <end position="812"/>
    </location>
</feature>
<feature type="transmembrane region" description="Helical" evidence="6">
    <location>
        <begin position="393"/>
        <end position="416"/>
    </location>
</feature>
<dbReference type="InterPro" id="IPR050250">
    <property type="entry name" value="Macrolide_Exporter_MacB"/>
</dbReference>
<evidence type="ECO:0000256" key="3">
    <source>
        <dbReference type="ARBA" id="ARBA00022692"/>
    </source>
</evidence>
<keyword evidence="3 6" id="KW-0812">Transmembrane</keyword>
<dbReference type="PANTHER" id="PTHR30572">
    <property type="entry name" value="MEMBRANE COMPONENT OF TRANSPORTER-RELATED"/>
    <property type="match status" value="1"/>
</dbReference>